<dbReference type="InterPro" id="IPR036640">
    <property type="entry name" value="ABC1_TM_sf"/>
</dbReference>
<keyword evidence="8 9" id="KW-0472">Membrane</keyword>
<comment type="subcellular location">
    <subcellularLocation>
        <location evidence="1">Cell membrane</location>
        <topology evidence="1">Multi-pass membrane protein</topology>
    </subcellularLocation>
</comment>
<feature type="transmembrane region" description="Helical" evidence="9">
    <location>
        <begin position="161"/>
        <end position="181"/>
    </location>
</feature>
<protein>
    <submittedName>
        <fullName evidence="12">ABC transporter-like protein</fullName>
    </submittedName>
</protein>
<gene>
    <name evidence="12" type="ORF">M2A_3039</name>
</gene>
<dbReference type="SUPFAM" id="SSF90123">
    <property type="entry name" value="ABC transporter transmembrane region"/>
    <property type="match status" value="1"/>
</dbReference>
<dbReference type="Pfam" id="PF00664">
    <property type="entry name" value="ABC_membrane"/>
    <property type="match status" value="1"/>
</dbReference>
<keyword evidence="13" id="KW-1185">Reference proteome</keyword>
<dbReference type="GO" id="GO:0005886">
    <property type="term" value="C:plasma membrane"/>
    <property type="evidence" value="ECO:0007669"/>
    <property type="project" value="UniProtKB-SubCell"/>
</dbReference>
<evidence type="ECO:0000256" key="5">
    <source>
        <dbReference type="ARBA" id="ARBA00022741"/>
    </source>
</evidence>
<dbReference type="FunFam" id="3.40.50.300:FF:000287">
    <property type="entry name" value="Multidrug ABC transporter ATP-binding protein"/>
    <property type="match status" value="1"/>
</dbReference>
<evidence type="ECO:0000259" key="11">
    <source>
        <dbReference type="PROSITE" id="PS50929"/>
    </source>
</evidence>
<dbReference type="PROSITE" id="PS50929">
    <property type="entry name" value="ABC_TM1F"/>
    <property type="match status" value="1"/>
</dbReference>
<dbReference type="AlphaFoldDB" id="A0A081BES2"/>
<dbReference type="GO" id="GO:0016887">
    <property type="term" value="F:ATP hydrolysis activity"/>
    <property type="evidence" value="ECO:0007669"/>
    <property type="project" value="InterPro"/>
</dbReference>
<dbReference type="Proteomes" id="UP000028702">
    <property type="component" value="Unassembled WGS sequence"/>
</dbReference>
<keyword evidence="7 9" id="KW-1133">Transmembrane helix</keyword>
<feature type="domain" description="ABC transporter" evidence="10">
    <location>
        <begin position="340"/>
        <end position="575"/>
    </location>
</feature>
<dbReference type="SMART" id="SM00382">
    <property type="entry name" value="AAA"/>
    <property type="match status" value="1"/>
</dbReference>
<evidence type="ECO:0000259" key="10">
    <source>
        <dbReference type="PROSITE" id="PS50893"/>
    </source>
</evidence>
<dbReference type="InterPro" id="IPR003439">
    <property type="entry name" value="ABC_transporter-like_ATP-bd"/>
</dbReference>
<dbReference type="Pfam" id="PF00005">
    <property type="entry name" value="ABC_tran"/>
    <property type="match status" value="1"/>
</dbReference>
<dbReference type="InterPro" id="IPR027417">
    <property type="entry name" value="P-loop_NTPase"/>
</dbReference>
<evidence type="ECO:0000313" key="13">
    <source>
        <dbReference type="Proteomes" id="UP000028702"/>
    </source>
</evidence>
<dbReference type="PANTHER" id="PTHR43394">
    <property type="entry name" value="ATP-DEPENDENT PERMEASE MDL1, MITOCHONDRIAL"/>
    <property type="match status" value="1"/>
</dbReference>
<comment type="caution">
    <text evidence="12">The sequence shown here is derived from an EMBL/GenBank/DDBJ whole genome shotgun (WGS) entry which is preliminary data.</text>
</comment>
<reference evidence="12 13" key="1">
    <citation type="submission" date="2014-07" db="EMBL/GenBank/DDBJ databases">
        <title>Tepidicaulis marinum gen. nov., sp. nov., a novel marine bacterium denitrifying nitrate to nitrous oxide strictly under microaerobic conditions.</title>
        <authorList>
            <person name="Takeuchi M."/>
            <person name="Yamagishi T."/>
            <person name="Kamagata Y."/>
            <person name="Oshima K."/>
            <person name="Hattori M."/>
            <person name="Katayama T."/>
            <person name="Hanada S."/>
            <person name="Tamaki H."/>
            <person name="Marumo K."/>
            <person name="Maeda H."/>
            <person name="Nedachi M."/>
            <person name="Iwasaki W."/>
            <person name="Suwa Y."/>
            <person name="Sakata S."/>
        </authorList>
    </citation>
    <scope>NUCLEOTIDE SEQUENCE [LARGE SCALE GENOMIC DNA]</scope>
    <source>
        <strain evidence="12 13">MA2</strain>
    </source>
</reference>
<evidence type="ECO:0000256" key="7">
    <source>
        <dbReference type="ARBA" id="ARBA00022989"/>
    </source>
</evidence>
<feature type="transmembrane region" description="Helical" evidence="9">
    <location>
        <begin position="132"/>
        <end position="155"/>
    </location>
</feature>
<proteinExistence type="inferred from homology"/>
<sequence>MAGFVWSHWRRHPLMLAGLIVTMLAVAGLDVLFPVVSAYLIDTVAGAGDKPDEAAIEAAFLAVLFLVAQGLGYNLARFAAFRIWLRFATHCMYAIVSEAFARVQRYSADWHSDNFAGATVRKITRGMWAYDLFADTVYVGLFPTAAVLIGVTALLTWQWPLIGLTVTVISALYIAVTALLAKHYVAPVNRAHNEADSAIGAALADAVTCDSAVKAFGAEAREDARLSHVLLSWKERALRAWLRMENLNIIQVLILNVMKFALFALVIWFWIEGKADVGGVTFVLTSYLLISGYLRDVGQHLQHLQKAINELDDVVAFSRLPVGVSDPEGAPDLKPGKGEIAFEDVTFSYRNQAAPLYRRFVLKIAAGEKVALVGPSGSGKSTFVKLLQRLHDIGEGRILIDRQNIALMAQTSVRRAVALVPQEPILFHRSLAENIAYARPGASRREIIEAAKRARAHEFIAKFPQGYETLVGERGIKLSGGERQRVAIARAFLADAPILVLDEATSSLDSITESEVQAAIEELMAGRTTIIIAHRLSTVRAVDRILVFRDGAVVEQGTYKELAGARGSLFHRLHAEQVAGLSGVGG</sequence>
<comment type="similarity">
    <text evidence="2">Belongs to the ABC transporter superfamily.</text>
</comment>
<evidence type="ECO:0000256" key="8">
    <source>
        <dbReference type="ARBA" id="ARBA00023136"/>
    </source>
</evidence>
<dbReference type="GO" id="GO:0015421">
    <property type="term" value="F:ABC-type oligopeptide transporter activity"/>
    <property type="evidence" value="ECO:0007669"/>
    <property type="project" value="TreeGrafter"/>
</dbReference>
<dbReference type="InterPro" id="IPR017871">
    <property type="entry name" value="ABC_transporter-like_CS"/>
</dbReference>
<evidence type="ECO:0000313" key="12">
    <source>
        <dbReference type="EMBL" id="GAK46540.1"/>
    </source>
</evidence>
<dbReference type="eggNOG" id="COG1132">
    <property type="taxonomic scope" value="Bacteria"/>
</dbReference>
<evidence type="ECO:0000256" key="2">
    <source>
        <dbReference type="ARBA" id="ARBA00005417"/>
    </source>
</evidence>
<dbReference type="PROSITE" id="PS50893">
    <property type="entry name" value="ABC_TRANSPORTER_2"/>
    <property type="match status" value="1"/>
</dbReference>
<dbReference type="PROSITE" id="PS00211">
    <property type="entry name" value="ABC_TRANSPORTER_1"/>
    <property type="match status" value="1"/>
</dbReference>
<dbReference type="Gene3D" id="1.20.1560.10">
    <property type="entry name" value="ABC transporter type 1, transmembrane domain"/>
    <property type="match status" value="1"/>
</dbReference>
<dbReference type="EMBL" id="BBIO01000020">
    <property type="protein sequence ID" value="GAK46540.1"/>
    <property type="molecule type" value="Genomic_DNA"/>
</dbReference>
<dbReference type="Gene3D" id="3.40.50.300">
    <property type="entry name" value="P-loop containing nucleotide triphosphate hydrolases"/>
    <property type="match status" value="1"/>
</dbReference>
<feature type="transmembrane region" description="Helical" evidence="9">
    <location>
        <begin position="12"/>
        <end position="35"/>
    </location>
</feature>
<evidence type="ECO:0000256" key="1">
    <source>
        <dbReference type="ARBA" id="ARBA00004651"/>
    </source>
</evidence>
<dbReference type="SUPFAM" id="SSF52540">
    <property type="entry name" value="P-loop containing nucleoside triphosphate hydrolases"/>
    <property type="match status" value="1"/>
</dbReference>
<evidence type="ECO:0000256" key="4">
    <source>
        <dbReference type="ARBA" id="ARBA00022692"/>
    </source>
</evidence>
<evidence type="ECO:0000256" key="6">
    <source>
        <dbReference type="ARBA" id="ARBA00022840"/>
    </source>
</evidence>
<dbReference type="STRING" id="1333998.M2A_3039"/>
<keyword evidence="5" id="KW-0547">Nucleotide-binding</keyword>
<organism evidence="12 13">
    <name type="scientific">Tepidicaulis marinus</name>
    <dbReference type="NCBI Taxonomy" id="1333998"/>
    <lineage>
        <taxon>Bacteria</taxon>
        <taxon>Pseudomonadati</taxon>
        <taxon>Pseudomonadota</taxon>
        <taxon>Alphaproteobacteria</taxon>
        <taxon>Hyphomicrobiales</taxon>
        <taxon>Parvibaculaceae</taxon>
        <taxon>Tepidicaulis</taxon>
    </lineage>
</organism>
<feature type="domain" description="ABC transmembrane type-1" evidence="11">
    <location>
        <begin position="17"/>
        <end position="306"/>
    </location>
</feature>
<feature type="transmembrane region" description="Helical" evidence="9">
    <location>
        <begin position="55"/>
        <end position="76"/>
    </location>
</feature>
<dbReference type="GO" id="GO:0005524">
    <property type="term" value="F:ATP binding"/>
    <property type="evidence" value="ECO:0007669"/>
    <property type="project" value="UniProtKB-KW"/>
</dbReference>
<dbReference type="InterPro" id="IPR003593">
    <property type="entry name" value="AAA+_ATPase"/>
</dbReference>
<feature type="transmembrane region" description="Helical" evidence="9">
    <location>
        <begin position="249"/>
        <end position="271"/>
    </location>
</feature>
<keyword evidence="6" id="KW-0067">ATP-binding</keyword>
<dbReference type="InterPro" id="IPR011527">
    <property type="entry name" value="ABC1_TM_dom"/>
</dbReference>
<keyword evidence="4 9" id="KW-0812">Transmembrane</keyword>
<dbReference type="InterPro" id="IPR039421">
    <property type="entry name" value="Type_1_exporter"/>
</dbReference>
<evidence type="ECO:0000256" key="3">
    <source>
        <dbReference type="ARBA" id="ARBA00022448"/>
    </source>
</evidence>
<keyword evidence="3" id="KW-0813">Transport</keyword>
<evidence type="ECO:0000256" key="9">
    <source>
        <dbReference type="SAM" id="Phobius"/>
    </source>
</evidence>
<dbReference type="PANTHER" id="PTHR43394:SF1">
    <property type="entry name" value="ATP-BINDING CASSETTE SUB-FAMILY B MEMBER 10, MITOCHONDRIAL"/>
    <property type="match status" value="1"/>
</dbReference>
<accession>A0A081BES2</accession>
<name>A0A081BES2_9HYPH</name>